<dbReference type="PANTHER" id="PTHR19964:SF20">
    <property type="entry name" value="PATJ HOMOLOG-LIKE PROTEIN"/>
    <property type="match status" value="1"/>
</dbReference>
<feature type="domain" description="PDZ" evidence="6">
    <location>
        <begin position="1860"/>
        <end position="1942"/>
    </location>
</feature>
<dbReference type="PANTHER" id="PTHR19964">
    <property type="entry name" value="MULTIPLE PDZ DOMAIN PROTEIN"/>
    <property type="match status" value="1"/>
</dbReference>
<evidence type="ECO:0000313" key="7">
    <source>
        <dbReference type="Proteomes" id="UP000829999"/>
    </source>
</evidence>
<dbReference type="CDD" id="cd06671">
    <property type="entry name" value="PDZ7_MUPP1-PD6_PATJ-like"/>
    <property type="match status" value="1"/>
</dbReference>
<evidence type="ECO:0000256" key="3">
    <source>
        <dbReference type="ARBA" id="ARBA00022737"/>
    </source>
</evidence>
<organism evidence="7 8">
    <name type="scientific">Spodoptera frugiperda</name>
    <name type="common">Fall armyworm</name>
    <dbReference type="NCBI Taxonomy" id="7108"/>
    <lineage>
        <taxon>Eukaryota</taxon>
        <taxon>Metazoa</taxon>
        <taxon>Ecdysozoa</taxon>
        <taxon>Arthropoda</taxon>
        <taxon>Hexapoda</taxon>
        <taxon>Insecta</taxon>
        <taxon>Pterygota</taxon>
        <taxon>Neoptera</taxon>
        <taxon>Endopterygota</taxon>
        <taxon>Lepidoptera</taxon>
        <taxon>Glossata</taxon>
        <taxon>Ditrysia</taxon>
        <taxon>Noctuoidea</taxon>
        <taxon>Noctuidae</taxon>
        <taxon>Amphipyrinae</taxon>
        <taxon>Spodoptera</taxon>
    </lineage>
</organism>
<dbReference type="InterPro" id="IPR036034">
    <property type="entry name" value="PDZ_sf"/>
</dbReference>
<feature type="domain" description="PDZ" evidence="6">
    <location>
        <begin position="12"/>
        <end position="92"/>
    </location>
</feature>
<accession>A0A9R0DW68</accession>
<dbReference type="GeneID" id="118279390"/>
<feature type="domain" description="PDZ" evidence="6">
    <location>
        <begin position="417"/>
        <end position="506"/>
    </location>
</feature>
<evidence type="ECO:0000313" key="8">
    <source>
        <dbReference type="RefSeq" id="XP_050554279.1"/>
    </source>
</evidence>
<dbReference type="SUPFAM" id="SSF50156">
    <property type="entry name" value="PDZ domain-like"/>
    <property type="match status" value="9"/>
</dbReference>
<feature type="region of interest" description="Disordered" evidence="5">
    <location>
        <begin position="1060"/>
        <end position="1100"/>
    </location>
</feature>
<feature type="compositionally biased region" description="Low complexity" evidence="5">
    <location>
        <begin position="1704"/>
        <end position="1716"/>
    </location>
</feature>
<dbReference type="InterPro" id="IPR051342">
    <property type="entry name" value="PDZ_scaffold"/>
</dbReference>
<evidence type="ECO:0000256" key="4">
    <source>
        <dbReference type="ARBA" id="ARBA00023136"/>
    </source>
</evidence>
<dbReference type="CDD" id="cd06667">
    <property type="entry name" value="PDZ2_MUPP1-like"/>
    <property type="match status" value="1"/>
</dbReference>
<dbReference type="Pfam" id="PF00595">
    <property type="entry name" value="PDZ"/>
    <property type="match status" value="9"/>
</dbReference>
<comment type="subcellular location">
    <subcellularLocation>
        <location evidence="1">Membrane</location>
    </subcellularLocation>
</comment>
<name>A0A9R0DW68_SPOFR</name>
<feature type="domain" description="PDZ" evidence="6">
    <location>
        <begin position="1247"/>
        <end position="1344"/>
    </location>
</feature>
<dbReference type="InterPro" id="IPR001478">
    <property type="entry name" value="PDZ"/>
</dbReference>
<feature type="domain" description="PDZ" evidence="6">
    <location>
        <begin position="219"/>
        <end position="297"/>
    </location>
</feature>
<feature type="compositionally biased region" description="Pro residues" evidence="5">
    <location>
        <begin position="1739"/>
        <end position="1755"/>
    </location>
</feature>
<evidence type="ECO:0000259" key="6">
    <source>
        <dbReference type="PROSITE" id="PS50106"/>
    </source>
</evidence>
<feature type="compositionally biased region" description="Basic and acidic residues" evidence="5">
    <location>
        <begin position="1025"/>
        <end position="1037"/>
    </location>
</feature>
<feature type="compositionally biased region" description="Basic and acidic residues" evidence="5">
    <location>
        <begin position="813"/>
        <end position="832"/>
    </location>
</feature>
<dbReference type="SMART" id="SM00228">
    <property type="entry name" value="PDZ"/>
    <property type="match status" value="9"/>
</dbReference>
<evidence type="ECO:0000256" key="1">
    <source>
        <dbReference type="ARBA" id="ARBA00004370"/>
    </source>
</evidence>
<gene>
    <name evidence="8" type="primary">LOC118279390</name>
</gene>
<feature type="compositionally biased region" description="Acidic residues" evidence="5">
    <location>
        <begin position="1462"/>
        <end position="1471"/>
    </location>
</feature>
<feature type="domain" description="PDZ" evidence="6">
    <location>
        <begin position="1613"/>
        <end position="1696"/>
    </location>
</feature>
<feature type="compositionally biased region" description="Basic and acidic residues" evidence="5">
    <location>
        <begin position="1433"/>
        <end position="1448"/>
    </location>
</feature>
<dbReference type="RefSeq" id="XP_050554279.1">
    <property type="nucleotide sequence ID" value="XM_050698322.1"/>
</dbReference>
<feature type="compositionally biased region" description="Basic and acidic residues" evidence="5">
    <location>
        <begin position="1395"/>
        <end position="1408"/>
    </location>
</feature>
<evidence type="ECO:0000256" key="2">
    <source>
        <dbReference type="ARBA" id="ARBA00022553"/>
    </source>
</evidence>
<protein>
    <submittedName>
        <fullName evidence="8">Uncharacterized protein LOC118279390 isoform X1</fullName>
    </submittedName>
</protein>
<dbReference type="PROSITE" id="PS50106">
    <property type="entry name" value="PDZ"/>
    <property type="match status" value="9"/>
</dbReference>
<feature type="domain" description="PDZ" evidence="6">
    <location>
        <begin position="598"/>
        <end position="676"/>
    </location>
</feature>
<dbReference type="GO" id="GO:0016020">
    <property type="term" value="C:membrane"/>
    <property type="evidence" value="ECO:0007669"/>
    <property type="project" value="UniProtKB-SubCell"/>
</dbReference>
<dbReference type="CDD" id="cd23064">
    <property type="entry name" value="PDZ3_INAD-like"/>
    <property type="match status" value="1"/>
</dbReference>
<feature type="domain" description="PDZ" evidence="6">
    <location>
        <begin position="1491"/>
        <end position="1562"/>
    </location>
</feature>
<dbReference type="Proteomes" id="UP000829999">
    <property type="component" value="Chromosome 14"/>
</dbReference>
<keyword evidence="2" id="KW-0597">Phosphoprotein</keyword>
<feature type="compositionally biased region" description="Basic and acidic residues" evidence="5">
    <location>
        <begin position="1073"/>
        <end position="1100"/>
    </location>
</feature>
<feature type="region of interest" description="Disordered" evidence="5">
    <location>
        <begin position="1013"/>
        <end position="1037"/>
    </location>
</feature>
<keyword evidence="7" id="KW-1185">Reference proteome</keyword>
<sequence length="1945" mass="210789">MQVFGEWAQVEVVELVNDGSGLAFGIVGGRSSGVVVKSVLPGGVADRDGRLRSGDMLLRIGAVSVVGMCARQAAAVLRQCGACVRLLVARPAAASGVPIPDTRQNIQPLGAPPAPVVPSRLLADPIELERRLSEAGHDGFGALCEDTSPPSPPPTIIEERLHHRPVASIVAVVPRGALAPSPRPPAIVQPPPQPQPPPLRLPLDMAVRGTGEPETLSYDVELSKDSALGLGITVAGYVCEQEELSGIFVKSISEGSSADLCGKIQVNDRIVEVDGVSLHGVTNHRAVALLRDAKGPVVRLKALRYLRGAGFEKLQKALAAQDGRRSPIAPPSPSVTSLAKYSFSVYDESTVIEAEPESEIQPHLPSPMSPSEEAEIVIGRDDEVSEREARRIQDKWRDILKQETDWPGHQYQYDIVVGTIMKEKDSGLGISLEGTVRVVAGKEVQARHYIRAIAPDGPVARLGMYRVGDELLEVNGWRVLGAHHVEVVTRLRAVTSPVILVVVRKRDQLHHTNNERLPDAGFARSNILGGSLQDLLSPPQRLIKAKSESSVASLCSATTVMSAPHDHDEFCSEELERVRSRSLEPLSGLAMWSDHVEYIQLLKEDRGLGFSILDYLDPSEAGSSVIVVRSVVGGGAAARDGRLAPGDRLVSVNGQHVARAPLAAAVAAIKAAPPGIVTIGISKPLPCSTVVGGEKANGHSIQGSQECINSLASDDHTGMDSFHECLQEYGEGLEVVQICLEPEEASIKDDELSALGDISLDDCKKLDKDHIINGTTEIKINGEMKFSKSEESLDDHDDDMTITEDDVLVAPRELPDTRSKSADRKEEGERCLSKQQSKDISTSDEMVFAVTPTGLERISFDKYWKESDVKIDTELVKVKSDESWKECLNSPNEDTGSFYDATTRISVQEENNSLLYIDHEIDGYETCLDEDSSSQNCTVKNGRKMNGDTDIKEFSKHDDKIVFKNKDNDVSAKRVKEQNTANATGGDDVSYSHPYVHEHIIKQMKSLRIEPLNVNITHKKKKKEKSPTKPSKQEKIQYVEYYNDQAECLKEIRQKKLEEEKKHKAEHKQKEKKHTEEHKHKEHKHKEEQKSKEDKRSKETSLMVMEKKIHLTQEPSEESTDLETNYVPGCHKCFLENYAYAITKAYMAEANACKYCEVIREMLEVPKNSNRRGSAPALVNLDSCSETEDEDLLMVPIVKDRRKSAGILKFPNAARRPSYAPPTMTVTVSSDRRSDALAAQRWGSPRQVTLKRSPGAPLGVSIVGGKVDIISNRDGEEGEEKAIFGIFIKNVVPGSPAGNCGELQTGDRILEVDGVCVRSAQHERAVQLIKAAGDTVTLTVQSLLAWNTDSSDVEQSTPPTSPTPSKKDGKKSPAPSLPQKTPQHEIKITVTSEADVEKEATDSEKPVDSDPPPAPAKVVYSDSESSDEEDERELQGRTYSDKGVEIDRASAGAVKRSKEEKEADPEEEDDFGYTTNKIRKKYAGLGDTVVSVRLERSPRGGLGLSLAGHRDRSRMAVFVCGLHPAGAAAKANPPVKVGDEILEVNGIVLHGRCHLNASAIIKGLVGPVFKIILLRRKSALEDVAVKPLTPAQFPVALEEESEDRFAGYKGVRDITIKKGPSGLGIMIIEGRHTEAGRGIFVSDLQEGSAAEQGGLQIGDMLLAVNRDSLLNCSYDAAAAKLKQTEGVVVLTVCTPNLKEPGEESPATATTPGTPSDGPGGASRPASRAAQNDASRPHTPRPIPSPVKVEPPPDPSTAPIIPNVDTVIEINSANEVLGVLLLGGSDTLINGASAIILDIYKNGAIAKDGRLKVGDQILECNGVAITKEMAHERLCLTIKQKTAKLKMTVHRQEPLKYEEVEIDLTRKAGKALGLTCVAPVQAPGVYLGQLLPGTPAELDGRIQRGDFIIAVDGKDVSSADLLGVAAVLKLCGNKATIKVKRFKTVR</sequence>
<keyword evidence="3" id="KW-0677">Repeat</keyword>
<dbReference type="Gene3D" id="2.30.42.10">
    <property type="match status" value="9"/>
</dbReference>
<feature type="region of interest" description="Disordered" evidence="5">
    <location>
        <begin position="1696"/>
        <end position="1759"/>
    </location>
</feature>
<proteinExistence type="predicted"/>
<evidence type="ECO:0000256" key="5">
    <source>
        <dbReference type="SAM" id="MobiDB-lite"/>
    </source>
</evidence>
<feature type="region of interest" description="Disordered" evidence="5">
    <location>
        <begin position="811"/>
        <end position="838"/>
    </location>
</feature>
<reference evidence="8" key="1">
    <citation type="submission" date="2025-08" db="UniProtKB">
        <authorList>
            <consortium name="RefSeq"/>
        </authorList>
    </citation>
    <scope>IDENTIFICATION</scope>
    <source>
        <tissue evidence="8">Whole larval tissue</tissue>
    </source>
</reference>
<feature type="domain" description="PDZ" evidence="6">
    <location>
        <begin position="1764"/>
        <end position="1852"/>
    </location>
</feature>
<dbReference type="CDD" id="cd06791">
    <property type="entry name" value="PDZ3_MUPP1-like"/>
    <property type="match status" value="1"/>
</dbReference>
<feature type="region of interest" description="Disordered" evidence="5">
    <location>
        <begin position="1349"/>
        <end position="1471"/>
    </location>
</feature>
<keyword evidence="4" id="KW-0472">Membrane</keyword>
<dbReference type="FunFam" id="2.30.42.10:FF:000070">
    <property type="entry name" value="Multiple PDZ domain protein"/>
    <property type="match status" value="1"/>
</dbReference>
<dbReference type="OrthoDB" id="438726at2759"/>